<evidence type="ECO:0000256" key="3">
    <source>
        <dbReference type="ARBA" id="ARBA00022776"/>
    </source>
</evidence>
<organism evidence="6">
    <name type="scientific">Cyprideis torosa</name>
    <dbReference type="NCBI Taxonomy" id="163714"/>
    <lineage>
        <taxon>Eukaryota</taxon>
        <taxon>Metazoa</taxon>
        <taxon>Ecdysozoa</taxon>
        <taxon>Arthropoda</taxon>
        <taxon>Crustacea</taxon>
        <taxon>Oligostraca</taxon>
        <taxon>Ostracoda</taxon>
        <taxon>Podocopa</taxon>
        <taxon>Podocopida</taxon>
        <taxon>Cytherocopina</taxon>
        <taxon>Cytheroidea</taxon>
        <taxon>Cytherideidae</taxon>
        <taxon>Cyprideis</taxon>
    </lineage>
</organism>
<dbReference type="EMBL" id="OB663583">
    <property type="protein sequence ID" value="CAD7231502.1"/>
    <property type="molecule type" value="Genomic_DNA"/>
</dbReference>
<proteinExistence type="predicted"/>
<protein>
    <recommendedName>
        <fullName evidence="5">Anaphase-promoting complex subunit 1 beta-sandwich domain-containing protein</fullName>
    </recommendedName>
</protein>
<accession>A0A7R8WGY7</accession>
<dbReference type="GO" id="GO:0007091">
    <property type="term" value="P:metaphase/anaphase transition of mitotic cell cycle"/>
    <property type="evidence" value="ECO:0007669"/>
    <property type="project" value="TreeGrafter"/>
</dbReference>
<reference evidence="6" key="1">
    <citation type="submission" date="2020-11" db="EMBL/GenBank/DDBJ databases">
        <authorList>
            <person name="Tran Van P."/>
        </authorList>
    </citation>
    <scope>NUCLEOTIDE SEQUENCE</scope>
</reference>
<dbReference type="PANTHER" id="PTHR12827">
    <property type="entry name" value="MEIOTIC CHECKPOINT REGULATOR TSG24 FAMILY MEMBER"/>
    <property type="match status" value="1"/>
</dbReference>
<dbReference type="GO" id="GO:0031145">
    <property type="term" value="P:anaphase-promoting complex-dependent catabolic process"/>
    <property type="evidence" value="ECO:0007669"/>
    <property type="project" value="TreeGrafter"/>
</dbReference>
<evidence type="ECO:0000256" key="1">
    <source>
        <dbReference type="ARBA" id="ARBA00022618"/>
    </source>
</evidence>
<keyword evidence="2" id="KW-0677">Repeat</keyword>
<name>A0A7R8WGY7_9CRUS</name>
<keyword evidence="4" id="KW-0131">Cell cycle</keyword>
<dbReference type="GO" id="GO:0051301">
    <property type="term" value="P:cell division"/>
    <property type="evidence" value="ECO:0007669"/>
    <property type="project" value="UniProtKB-KW"/>
</dbReference>
<gene>
    <name evidence="6" type="ORF">CTOB1V02_LOCUS9349</name>
</gene>
<sequence>MSQWTQKRCLRTEDFYRWDSLENNRSYHLQALRHMWALAISPRLLIPRLLGSAAAPTYATVTVTFKNGAVETLRAPCHIPQLSTLKKVRVEDPRYSPLEFVAGTPSWSTLRRILVRGAGNLTLNPRLMEAKGAALSNGNAWCSEPSSLPDSLLRSAVRPIVDALFPAKDVCAAMSKNNGATSSFKAVVSGLITLSLHLDSPFILGPLMTLAQVTRSRETLTIWNLLGVCRWARGKKRQDIREVIDGLISLLKSDCAEAVLQKRDIEALPALLILQNAQ</sequence>
<dbReference type="InterPro" id="IPR048971">
    <property type="entry name" value="Apc1_3rd"/>
</dbReference>
<dbReference type="GO" id="GO:0005680">
    <property type="term" value="C:anaphase-promoting complex"/>
    <property type="evidence" value="ECO:0007669"/>
    <property type="project" value="InterPro"/>
</dbReference>
<dbReference type="AlphaFoldDB" id="A0A7R8WGY7"/>
<dbReference type="Pfam" id="PF21282">
    <property type="entry name" value="APC1_3rd"/>
    <property type="match status" value="1"/>
</dbReference>
<dbReference type="PANTHER" id="PTHR12827:SF3">
    <property type="entry name" value="ANAPHASE-PROMOTING COMPLEX SUBUNIT 1"/>
    <property type="match status" value="1"/>
</dbReference>
<dbReference type="GO" id="GO:0070979">
    <property type="term" value="P:protein K11-linked ubiquitination"/>
    <property type="evidence" value="ECO:0007669"/>
    <property type="project" value="TreeGrafter"/>
</dbReference>
<keyword evidence="3" id="KW-0498">Mitosis</keyword>
<evidence type="ECO:0000313" key="6">
    <source>
        <dbReference type="EMBL" id="CAD7231502.1"/>
    </source>
</evidence>
<keyword evidence="1" id="KW-0132">Cell division</keyword>
<dbReference type="InterPro" id="IPR024990">
    <property type="entry name" value="Apc1"/>
</dbReference>
<dbReference type="OrthoDB" id="26401at2759"/>
<feature type="domain" description="Anaphase-promoting complex subunit 1 beta-sandwich" evidence="5">
    <location>
        <begin position="43"/>
        <end position="115"/>
    </location>
</feature>
<evidence type="ECO:0000256" key="4">
    <source>
        <dbReference type="ARBA" id="ARBA00023306"/>
    </source>
</evidence>
<evidence type="ECO:0000259" key="5">
    <source>
        <dbReference type="Pfam" id="PF21282"/>
    </source>
</evidence>
<evidence type="ECO:0000256" key="2">
    <source>
        <dbReference type="ARBA" id="ARBA00022737"/>
    </source>
</evidence>
<dbReference type="GO" id="GO:0060090">
    <property type="term" value="F:molecular adaptor activity"/>
    <property type="evidence" value="ECO:0007669"/>
    <property type="project" value="TreeGrafter"/>
</dbReference>